<proteinExistence type="predicted"/>
<evidence type="ECO:0000313" key="2">
    <source>
        <dbReference type="Proteomes" id="UP001180020"/>
    </source>
</evidence>
<keyword evidence="2" id="KW-1185">Reference proteome</keyword>
<dbReference type="Proteomes" id="UP001180020">
    <property type="component" value="Unassembled WGS sequence"/>
</dbReference>
<accession>A0AAV9FNX0</accession>
<sequence length="57" mass="6267">MKPFLRMGLKAADLYSMKDPLIAFNGAWIIPASPMAGKSAPPEVEELSEEGEIHPKR</sequence>
<name>A0AAV9FNX0_ACOCL</name>
<protein>
    <submittedName>
        <fullName evidence="1">Uncharacterized protein</fullName>
    </submittedName>
</protein>
<gene>
    <name evidence="1" type="ORF">QJS10_CPA01g01869</name>
</gene>
<evidence type="ECO:0000313" key="1">
    <source>
        <dbReference type="EMBL" id="KAK1327252.1"/>
    </source>
</evidence>
<reference evidence="1" key="1">
    <citation type="journal article" date="2023" name="Nat. Commun.">
        <title>Diploid and tetraploid genomes of Acorus and the evolution of monocots.</title>
        <authorList>
            <person name="Ma L."/>
            <person name="Liu K.W."/>
            <person name="Li Z."/>
            <person name="Hsiao Y.Y."/>
            <person name="Qi Y."/>
            <person name="Fu T."/>
            <person name="Tang G.D."/>
            <person name="Zhang D."/>
            <person name="Sun W.H."/>
            <person name="Liu D.K."/>
            <person name="Li Y."/>
            <person name="Chen G.Z."/>
            <person name="Liu X.D."/>
            <person name="Liao X.Y."/>
            <person name="Jiang Y.T."/>
            <person name="Yu X."/>
            <person name="Hao Y."/>
            <person name="Huang J."/>
            <person name="Zhao X.W."/>
            <person name="Ke S."/>
            <person name="Chen Y.Y."/>
            <person name="Wu W.L."/>
            <person name="Hsu J.L."/>
            <person name="Lin Y.F."/>
            <person name="Huang M.D."/>
            <person name="Li C.Y."/>
            <person name="Huang L."/>
            <person name="Wang Z.W."/>
            <person name="Zhao X."/>
            <person name="Zhong W.Y."/>
            <person name="Peng D.H."/>
            <person name="Ahmad S."/>
            <person name="Lan S."/>
            <person name="Zhang J.S."/>
            <person name="Tsai W.C."/>
            <person name="Van de Peer Y."/>
            <person name="Liu Z.J."/>
        </authorList>
    </citation>
    <scope>NUCLEOTIDE SEQUENCE</scope>
    <source>
        <strain evidence="1">CP</strain>
    </source>
</reference>
<reference evidence="1" key="2">
    <citation type="submission" date="2023-06" db="EMBL/GenBank/DDBJ databases">
        <authorList>
            <person name="Ma L."/>
            <person name="Liu K.-W."/>
            <person name="Li Z."/>
            <person name="Hsiao Y.-Y."/>
            <person name="Qi Y."/>
            <person name="Fu T."/>
            <person name="Tang G."/>
            <person name="Zhang D."/>
            <person name="Sun W.-H."/>
            <person name="Liu D.-K."/>
            <person name="Li Y."/>
            <person name="Chen G.-Z."/>
            <person name="Liu X.-D."/>
            <person name="Liao X.-Y."/>
            <person name="Jiang Y.-T."/>
            <person name="Yu X."/>
            <person name="Hao Y."/>
            <person name="Huang J."/>
            <person name="Zhao X.-W."/>
            <person name="Ke S."/>
            <person name="Chen Y.-Y."/>
            <person name="Wu W.-L."/>
            <person name="Hsu J.-L."/>
            <person name="Lin Y.-F."/>
            <person name="Huang M.-D."/>
            <person name="Li C.-Y."/>
            <person name="Huang L."/>
            <person name="Wang Z.-W."/>
            <person name="Zhao X."/>
            <person name="Zhong W.-Y."/>
            <person name="Peng D.-H."/>
            <person name="Ahmad S."/>
            <person name="Lan S."/>
            <person name="Zhang J.-S."/>
            <person name="Tsai W.-C."/>
            <person name="Van De Peer Y."/>
            <person name="Liu Z.-J."/>
        </authorList>
    </citation>
    <scope>NUCLEOTIDE SEQUENCE</scope>
    <source>
        <strain evidence="1">CP</strain>
        <tissue evidence="1">Leaves</tissue>
    </source>
</reference>
<organism evidence="1 2">
    <name type="scientific">Acorus calamus</name>
    <name type="common">Sweet flag</name>
    <dbReference type="NCBI Taxonomy" id="4465"/>
    <lineage>
        <taxon>Eukaryota</taxon>
        <taxon>Viridiplantae</taxon>
        <taxon>Streptophyta</taxon>
        <taxon>Embryophyta</taxon>
        <taxon>Tracheophyta</taxon>
        <taxon>Spermatophyta</taxon>
        <taxon>Magnoliopsida</taxon>
        <taxon>Liliopsida</taxon>
        <taxon>Acoraceae</taxon>
        <taxon>Acorus</taxon>
    </lineage>
</organism>
<dbReference type="EMBL" id="JAUJYO010000001">
    <property type="protein sequence ID" value="KAK1327252.1"/>
    <property type="molecule type" value="Genomic_DNA"/>
</dbReference>
<comment type="caution">
    <text evidence="1">The sequence shown here is derived from an EMBL/GenBank/DDBJ whole genome shotgun (WGS) entry which is preliminary data.</text>
</comment>
<dbReference type="AlphaFoldDB" id="A0AAV9FNX0"/>